<dbReference type="Pfam" id="PF00263">
    <property type="entry name" value="Secretin"/>
    <property type="match status" value="1"/>
</dbReference>
<evidence type="ECO:0000256" key="6">
    <source>
        <dbReference type="SAM" id="SignalP"/>
    </source>
</evidence>
<gene>
    <name evidence="8" type="primary">xpsD</name>
    <name evidence="8" type="ORF">Pla111_34170</name>
</gene>
<keyword evidence="3" id="KW-0472">Membrane</keyword>
<evidence type="ECO:0000313" key="8">
    <source>
        <dbReference type="EMBL" id="TWT40153.1"/>
    </source>
</evidence>
<dbReference type="InterPro" id="IPR038591">
    <property type="entry name" value="NolW-like_sf"/>
</dbReference>
<feature type="signal peptide" evidence="6">
    <location>
        <begin position="1"/>
        <end position="26"/>
    </location>
</feature>
<keyword evidence="9" id="KW-1185">Reference proteome</keyword>
<accession>A0A5C5VQ44</accession>
<dbReference type="GO" id="GO:0015627">
    <property type="term" value="C:type II protein secretion system complex"/>
    <property type="evidence" value="ECO:0007669"/>
    <property type="project" value="TreeGrafter"/>
</dbReference>
<evidence type="ECO:0000256" key="1">
    <source>
        <dbReference type="ARBA" id="ARBA00004370"/>
    </source>
</evidence>
<comment type="similarity">
    <text evidence="4">Belongs to the bacterial secretin family.</text>
</comment>
<dbReference type="PANTHER" id="PTHR30332:SF24">
    <property type="entry name" value="SECRETIN GSPD-RELATED"/>
    <property type="match status" value="1"/>
</dbReference>
<comment type="caution">
    <text evidence="8">The sequence shown here is derived from an EMBL/GenBank/DDBJ whole genome shotgun (WGS) entry which is preliminary data.</text>
</comment>
<dbReference type="PANTHER" id="PTHR30332">
    <property type="entry name" value="PROBABLE GENERAL SECRETION PATHWAY PROTEIN D"/>
    <property type="match status" value="1"/>
</dbReference>
<dbReference type="RefSeq" id="WP_146575604.1">
    <property type="nucleotide sequence ID" value="NZ_SJPH01000013.1"/>
</dbReference>
<dbReference type="InterPro" id="IPR001775">
    <property type="entry name" value="GspD/PilQ"/>
</dbReference>
<protein>
    <submittedName>
        <fullName evidence="8">Type II secretion system protein D</fullName>
    </submittedName>
</protein>
<dbReference type="AlphaFoldDB" id="A0A5C5VQ44"/>
<dbReference type="GO" id="GO:0016020">
    <property type="term" value="C:membrane"/>
    <property type="evidence" value="ECO:0007669"/>
    <property type="project" value="UniProtKB-SubCell"/>
</dbReference>
<organism evidence="8 9">
    <name type="scientific">Botrimarina hoheduenensis</name>
    <dbReference type="NCBI Taxonomy" id="2528000"/>
    <lineage>
        <taxon>Bacteria</taxon>
        <taxon>Pseudomonadati</taxon>
        <taxon>Planctomycetota</taxon>
        <taxon>Planctomycetia</taxon>
        <taxon>Pirellulales</taxon>
        <taxon>Lacipirellulaceae</taxon>
        <taxon>Botrimarina</taxon>
    </lineage>
</organism>
<evidence type="ECO:0000259" key="7">
    <source>
        <dbReference type="Pfam" id="PF00263"/>
    </source>
</evidence>
<proteinExistence type="inferred from homology"/>
<reference evidence="8 9" key="1">
    <citation type="submission" date="2019-02" db="EMBL/GenBank/DDBJ databases">
        <title>Deep-cultivation of Planctomycetes and their phenomic and genomic characterization uncovers novel biology.</title>
        <authorList>
            <person name="Wiegand S."/>
            <person name="Jogler M."/>
            <person name="Boedeker C."/>
            <person name="Pinto D."/>
            <person name="Vollmers J."/>
            <person name="Rivas-Marin E."/>
            <person name="Kohn T."/>
            <person name="Peeters S.H."/>
            <person name="Heuer A."/>
            <person name="Rast P."/>
            <person name="Oberbeckmann S."/>
            <person name="Bunk B."/>
            <person name="Jeske O."/>
            <person name="Meyerdierks A."/>
            <person name="Storesund J.E."/>
            <person name="Kallscheuer N."/>
            <person name="Luecker S."/>
            <person name="Lage O.M."/>
            <person name="Pohl T."/>
            <person name="Merkel B.J."/>
            <person name="Hornburger P."/>
            <person name="Mueller R.-W."/>
            <person name="Bruemmer F."/>
            <person name="Labrenz M."/>
            <person name="Spormann A.M."/>
            <person name="Op Den Camp H."/>
            <person name="Overmann J."/>
            <person name="Amann R."/>
            <person name="Jetten M.S.M."/>
            <person name="Mascher T."/>
            <person name="Medema M.H."/>
            <person name="Devos D.P."/>
            <person name="Kaster A.-K."/>
            <person name="Ovreas L."/>
            <person name="Rohde M."/>
            <person name="Galperin M.Y."/>
            <person name="Jogler C."/>
        </authorList>
    </citation>
    <scope>NUCLEOTIDE SEQUENCE [LARGE SCALE GENOMIC DNA]</scope>
    <source>
        <strain evidence="8 9">Pla111</strain>
    </source>
</reference>
<dbReference type="Gene3D" id="3.30.1370.120">
    <property type="match status" value="1"/>
</dbReference>
<dbReference type="GO" id="GO:0009306">
    <property type="term" value="P:protein secretion"/>
    <property type="evidence" value="ECO:0007669"/>
    <property type="project" value="InterPro"/>
</dbReference>
<dbReference type="OrthoDB" id="9813141at2"/>
<evidence type="ECO:0000256" key="2">
    <source>
        <dbReference type="ARBA" id="ARBA00022729"/>
    </source>
</evidence>
<feature type="region of interest" description="Disordered" evidence="5">
    <location>
        <begin position="555"/>
        <end position="576"/>
    </location>
</feature>
<evidence type="ECO:0000256" key="3">
    <source>
        <dbReference type="ARBA" id="ARBA00023136"/>
    </source>
</evidence>
<dbReference type="InterPro" id="IPR004846">
    <property type="entry name" value="T2SS/T3SS_dom"/>
</dbReference>
<name>A0A5C5VQ44_9BACT</name>
<dbReference type="PRINTS" id="PR00811">
    <property type="entry name" value="BCTERIALGSPD"/>
</dbReference>
<feature type="chain" id="PRO_5022696987" evidence="6">
    <location>
        <begin position="27"/>
        <end position="576"/>
    </location>
</feature>
<evidence type="ECO:0000313" key="9">
    <source>
        <dbReference type="Proteomes" id="UP000318995"/>
    </source>
</evidence>
<dbReference type="InterPro" id="IPR050810">
    <property type="entry name" value="Bact_Secretion_Sys_Channel"/>
</dbReference>
<evidence type="ECO:0000256" key="5">
    <source>
        <dbReference type="SAM" id="MobiDB-lite"/>
    </source>
</evidence>
<keyword evidence="2 6" id="KW-0732">Signal</keyword>
<dbReference type="Proteomes" id="UP000318995">
    <property type="component" value="Unassembled WGS sequence"/>
</dbReference>
<comment type="subcellular location">
    <subcellularLocation>
        <location evidence="1">Membrane</location>
    </subcellularLocation>
</comment>
<feature type="domain" description="Type II/III secretion system secretin-like" evidence="7">
    <location>
        <begin position="302"/>
        <end position="459"/>
    </location>
</feature>
<dbReference type="Gene3D" id="3.55.50.30">
    <property type="match status" value="1"/>
</dbReference>
<dbReference type="EMBL" id="SJPH01000013">
    <property type="protein sequence ID" value="TWT40153.1"/>
    <property type="molecule type" value="Genomic_DNA"/>
</dbReference>
<evidence type="ECO:0000256" key="4">
    <source>
        <dbReference type="RuleBase" id="RU004003"/>
    </source>
</evidence>
<sequence length="576" mass="62173" precursor="true">MALSRPLISGFGAILTSLLLVSSAGAQTLSPQTLQTIASGVSQLLNPGAPAETLPTPADDRYQLPLAPIAQGAPIEVQNLDGLISLSVRDASLRQVLAALAETQQLNLIMASPVDVPVTAKFNRLPVSEVLRSLLESTGHTATVRDGVIYVTSVAAAGAVGPGVQGRRVCVIELDFASAADLQPTVEGLLSPVGQSFFAETNSADNRRTKEMLVIEDLDEYVTRIEEYISQADQPPRQVLLEVNLLEVELSEDHRSGVNFDALSRISGASLSLRSVGMANSAASPSFFIESAGGDLGALIEALISTTDAKNLASPRLLALNGQESRIQIGEQLGFRVTTTTETSTLESVDFLDVGVVLRVTPRITRDGRVLMRIAPEVSSGAVNPDTGLPEEETTELETDVLLTSGQGMIIGGLIQERDDVIISRIPVLGSLPYINPLFQRRTTSRRRTELIVALTPHITPYTPIECERDQRDYARVRDPLLFGPLCRQPRPYEPRLADPFVDKPRIECLVDHASPCQNERSGRQLAGAACPAETCQEESCRRLPPIDGSSYPVEYPTLADPQSPRVGTRVVRPWR</sequence>